<sequence length="249" mass="27216">MLSVPRLPTELCERVIDSLHASRERKAVASCSLVCSTWTQRSAFHIFADVHLNNANWRSFLELLASPASSSGIAAASRLFINIPDAEDLYALIMAPSFARLRSIEHLSLHNADLTALPLKMQSTLESALARCMKNTTSVELNAMTFHDLGSCLRLAMSFAKLAQLRLVNVLFLKYLEHNMASAAQLALPTSWVVLEVDGGEAIPAFVHCLAASTAAFNPCLRLRLENVEEGHVGLVQKSLAKLSVRFSG</sequence>
<dbReference type="AlphaFoldDB" id="A0A8H6VPS5"/>
<keyword evidence="2" id="KW-1185">Reference proteome</keyword>
<evidence type="ECO:0000313" key="1">
    <source>
        <dbReference type="EMBL" id="KAF7289607.1"/>
    </source>
</evidence>
<evidence type="ECO:0008006" key="3">
    <source>
        <dbReference type="Google" id="ProtNLM"/>
    </source>
</evidence>
<organism evidence="1 2">
    <name type="scientific">Mycena chlorophos</name>
    <name type="common">Agaric fungus</name>
    <name type="synonym">Agaricus chlorophos</name>
    <dbReference type="NCBI Taxonomy" id="658473"/>
    <lineage>
        <taxon>Eukaryota</taxon>
        <taxon>Fungi</taxon>
        <taxon>Dikarya</taxon>
        <taxon>Basidiomycota</taxon>
        <taxon>Agaricomycotina</taxon>
        <taxon>Agaricomycetes</taxon>
        <taxon>Agaricomycetidae</taxon>
        <taxon>Agaricales</taxon>
        <taxon>Marasmiineae</taxon>
        <taxon>Mycenaceae</taxon>
        <taxon>Mycena</taxon>
    </lineage>
</organism>
<dbReference type="OrthoDB" id="2734547at2759"/>
<gene>
    <name evidence="1" type="ORF">HMN09_01322900</name>
</gene>
<evidence type="ECO:0000313" key="2">
    <source>
        <dbReference type="Proteomes" id="UP000613580"/>
    </source>
</evidence>
<accession>A0A8H6VPS5</accession>
<proteinExistence type="predicted"/>
<comment type="caution">
    <text evidence="1">The sequence shown here is derived from an EMBL/GenBank/DDBJ whole genome shotgun (WGS) entry which is preliminary data.</text>
</comment>
<protein>
    <recommendedName>
        <fullName evidence="3">F-box domain-containing protein</fullName>
    </recommendedName>
</protein>
<reference evidence="1" key="1">
    <citation type="submission" date="2020-05" db="EMBL/GenBank/DDBJ databases">
        <title>Mycena genomes resolve the evolution of fungal bioluminescence.</title>
        <authorList>
            <person name="Tsai I.J."/>
        </authorList>
    </citation>
    <scope>NUCLEOTIDE SEQUENCE</scope>
    <source>
        <strain evidence="1">110903Hualien_Pintung</strain>
    </source>
</reference>
<dbReference type="EMBL" id="JACAZE010000028">
    <property type="protein sequence ID" value="KAF7289607.1"/>
    <property type="molecule type" value="Genomic_DNA"/>
</dbReference>
<dbReference type="Proteomes" id="UP000613580">
    <property type="component" value="Unassembled WGS sequence"/>
</dbReference>
<name>A0A8H6VPS5_MYCCL</name>